<sequence length="664" mass="74094">MIWSSGLPLLGYVVVHLVAAAESAYETTTTEAVAPTVSEATTRSFEADMDEALNLLSRKALPLVSELLTSGELGPACTSSLIKLFLHLRLKEPWALRMVTANGLVPTNLLEGSLVSLGGYEQCLKTRFYDYQGELLFKGRYCSLFAQMPKDAMRDVVKRFHAAGMLRGRKDPLTATTDTGFHNIDFRVGICLPSLCSHYEIDFLFSSIMKLYGVNATVRGCRTDDPKSLTLLQACSIALLCSLALLLCAGTITEWYLKPSGTGKPNKQIAAAPITVLCWFSVISNTQRLFDVSQYDGTPRKNLLFFSGAKLILCFWVVFFHSYTLIQPEFYHSGFKIFDLGDRVYFQLITNAFLSISSLFFIQGFTFSYLANVDDEALTPAKCMRSYLIILVHRYVRLTVPVVIVVFFAFLLPTMGEGPADQELFSKQIGRCAQNWWTVITHTNNFNALNETASISFIAAQSCLIHLWYVSTEMQLFTLTLPFIMLLPRFPKTTVAVLLLAGLACSTYTAFRTFLSNLLYGMTTGTNDGRRIFKTLEVIYFRPITHVATYVSGILAGHMAVRYKDVTLSPVVQALLWLVSTAAACFVLFVTLPWNRGNLPDPVTNAIYGGYHRLLWSLSLCWPAYACATGHGGVFLLLRMALVKTRFNLDDFFQVWIHVDGVST</sequence>
<protein>
    <submittedName>
        <fullName evidence="1">Uncharacterized protein</fullName>
    </submittedName>
</protein>
<proteinExistence type="predicted"/>
<organism evidence="1 2">
    <name type="scientific">Hyalomma asiaticum</name>
    <name type="common">Tick</name>
    <dbReference type="NCBI Taxonomy" id="266040"/>
    <lineage>
        <taxon>Eukaryota</taxon>
        <taxon>Metazoa</taxon>
        <taxon>Ecdysozoa</taxon>
        <taxon>Arthropoda</taxon>
        <taxon>Chelicerata</taxon>
        <taxon>Arachnida</taxon>
        <taxon>Acari</taxon>
        <taxon>Parasitiformes</taxon>
        <taxon>Ixodida</taxon>
        <taxon>Ixodoidea</taxon>
        <taxon>Ixodidae</taxon>
        <taxon>Hyalomminae</taxon>
        <taxon>Hyalomma</taxon>
    </lineage>
</organism>
<dbReference type="EMBL" id="CM023481">
    <property type="protein sequence ID" value="KAH6948417.1"/>
    <property type="molecule type" value="Genomic_DNA"/>
</dbReference>
<dbReference type="Proteomes" id="UP000821845">
    <property type="component" value="Chromosome 1"/>
</dbReference>
<name>A0ACB7TQ04_HYAAI</name>
<evidence type="ECO:0000313" key="2">
    <source>
        <dbReference type="Proteomes" id="UP000821845"/>
    </source>
</evidence>
<evidence type="ECO:0000313" key="1">
    <source>
        <dbReference type="EMBL" id="KAH6948417.1"/>
    </source>
</evidence>
<keyword evidence="2" id="KW-1185">Reference proteome</keyword>
<reference evidence="1" key="1">
    <citation type="submission" date="2020-05" db="EMBL/GenBank/DDBJ databases">
        <title>Large-scale comparative analyses of tick genomes elucidate their genetic diversity and vector capacities.</title>
        <authorList>
            <person name="Jia N."/>
            <person name="Wang J."/>
            <person name="Shi W."/>
            <person name="Du L."/>
            <person name="Sun Y."/>
            <person name="Zhan W."/>
            <person name="Jiang J."/>
            <person name="Wang Q."/>
            <person name="Zhang B."/>
            <person name="Ji P."/>
            <person name="Sakyi L.B."/>
            <person name="Cui X."/>
            <person name="Yuan T."/>
            <person name="Jiang B."/>
            <person name="Yang W."/>
            <person name="Lam T.T.-Y."/>
            <person name="Chang Q."/>
            <person name="Ding S."/>
            <person name="Wang X."/>
            <person name="Zhu J."/>
            <person name="Ruan X."/>
            <person name="Zhao L."/>
            <person name="Wei J."/>
            <person name="Que T."/>
            <person name="Du C."/>
            <person name="Cheng J."/>
            <person name="Dai P."/>
            <person name="Han X."/>
            <person name="Huang E."/>
            <person name="Gao Y."/>
            <person name="Liu J."/>
            <person name="Shao H."/>
            <person name="Ye R."/>
            <person name="Li L."/>
            <person name="Wei W."/>
            <person name="Wang X."/>
            <person name="Wang C."/>
            <person name="Yang T."/>
            <person name="Huo Q."/>
            <person name="Li W."/>
            <person name="Guo W."/>
            <person name="Chen H."/>
            <person name="Zhou L."/>
            <person name="Ni X."/>
            <person name="Tian J."/>
            <person name="Zhou Y."/>
            <person name="Sheng Y."/>
            <person name="Liu T."/>
            <person name="Pan Y."/>
            <person name="Xia L."/>
            <person name="Li J."/>
            <person name="Zhao F."/>
            <person name="Cao W."/>
        </authorList>
    </citation>
    <scope>NUCLEOTIDE SEQUENCE</scope>
    <source>
        <strain evidence="1">Hyas-2018</strain>
    </source>
</reference>
<gene>
    <name evidence="1" type="ORF">HPB50_024310</name>
</gene>
<accession>A0ACB7TQ04</accession>
<comment type="caution">
    <text evidence="1">The sequence shown here is derived from an EMBL/GenBank/DDBJ whole genome shotgun (WGS) entry which is preliminary data.</text>
</comment>